<protein>
    <submittedName>
        <fullName evidence="2">Uncharacterized protein</fullName>
    </submittedName>
</protein>
<dbReference type="Proteomes" id="UP000180194">
    <property type="component" value="Unassembled WGS sequence"/>
</dbReference>
<evidence type="ECO:0000313" key="2">
    <source>
        <dbReference type="EMBL" id="OHX40712.1"/>
    </source>
</evidence>
<comment type="caution">
    <text evidence="2">The sequence shown here is derived from an EMBL/GenBank/DDBJ whole genome shotgun (WGS) entry which is preliminary data.</text>
</comment>
<name>A0ABX3CKA2_9BACI</name>
<feature type="region of interest" description="Disordered" evidence="1">
    <location>
        <begin position="53"/>
        <end position="81"/>
    </location>
</feature>
<evidence type="ECO:0000256" key="1">
    <source>
        <dbReference type="SAM" id="MobiDB-lite"/>
    </source>
</evidence>
<evidence type="ECO:0000313" key="3">
    <source>
        <dbReference type="Proteomes" id="UP000180194"/>
    </source>
</evidence>
<proteinExistence type="predicted"/>
<keyword evidence="3" id="KW-1185">Reference proteome</keyword>
<gene>
    <name evidence="2" type="ORF">BBV17_29105</name>
</gene>
<organism evidence="2 3">
    <name type="scientific">Cytobacillus oceanisediminis</name>
    <dbReference type="NCBI Taxonomy" id="665099"/>
    <lineage>
        <taxon>Bacteria</taxon>
        <taxon>Bacillati</taxon>
        <taxon>Bacillota</taxon>
        <taxon>Bacilli</taxon>
        <taxon>Bacillales</taxon>
        <taxon>Bacillaceae</taxon>
        <taxon>Cytobacillus</taxon>
    </lineage>
</organism>
<accession>A0ABX3CKA2</accession>
<dbReference type="EMBL" id="MBRJ01000062">
    <property type="protein sequence ID" value="OHX40712.1"/>
    <property type="molecule type" value="Genomic_DNA"/>
</dbReference>
<sequence>MKSLKEAQSKWLNQTSHLARLIGIWISIQLPYSIGKRIIDGYASLPNMTESQKLEQLENGSVTSRRRMPKTEKVQTQGFPK</sequence>
<reference evidence="2 3" key="1">
    <citation type="submission" date="2016-07" db="EMBL/GenBank/DDBJ databases">
        <title>Bacillus oceanisediminis whole genome.</title>
        <authorList>
            <person name="Pal Y."/>
            <person name="Verma A."/>
            <person name="Mual P."/>
            <person name="Srinivasan K."/>
        </authorList>
    </citation>
    <scope>NUCLEOTIDE SEQUENCE [LARGE SCALE GENOMIC DNA]</scope>
    <source>
        <strain evidence="2 3">Bhandara28</strain>
    </source>
</reference>